<sequence length="122" mass="14434">MVRLTKENTKIVLDSYIMKNSIEIYNSIKQGSDYTESLDRDVYIDDLCDFCALEKDSNYLYAYDEDGNLKYRMTYPVITFREENKLKVKLNYTLYVPVRFDGKIVRYAIIPITVNSSFSEKF</sequence>
<name>A0A645G7F1_9ZZZZ</name>
<dbReference type="EMBL" id="VSSQ01070010">
    <property type="protein sequence ID" value="MPN21910.1"/>
    <property type="molecule type" value="Genomic_DNA"/>
</dbReference>
<dbReference type="AlphaFoldDB" id="A0A645G7F1"/>
<reference evidence="1" key="1">
    <citation type="submission" date="2019-08" db="EMBL/GenBank/DDBJ databases">
        <authorList>
            <person name="Kucharzyk K."/>
            <person name="Murdoch R.W."/>
            <person name="Higgins S."/>
            <person name="Loffler F."/>
        </authorList>
    </citation>
    <scope>NUCLEOTIDE SEQUENCE</scope>
</reference>
<evidence type="ECO:0000313" key="1">
    <source>
        <dbReference type="EMBL" id="MPN21910.1"/>
    </source>
</evidence>
<accession>A0A645G7F1</accession>
<protein>
    <submittedName>
        <fullName evidence="1">Uncharacterized protein</fullName>
    </submittedName>
</protein>
<comment type="caution">
    <text evidence="1">The sequence shown here is derived from an EMBL/GenBank/DDBJ whole genome shotgun (WGS) entry which is preliminary data.</text>
</comment>
<gene>
    <name evidence="1" type="ORF">SDC9_169292</name>
</gene>
<proteinExistence type="predicted"/>
<organism evidence="1">
    <name type="scientific">bioreactor metagenome</name>
    <dbReference type="NCBI Taxonomy" id="1076179"/>
    <lineage>
        <taxon>unclassified sequences</taxon>
        <taxon>metagenomes</taxon>
        <taxon>ecological metagenomes</taxon>
    </lineage>
</organism>